<dbReference type="CDD" id="cd07043">
    <property type="entry name" value="STAS_anti-anti-sigma_factors"/>
    <property type="match status" value="1"/>
</dbReference>
<evidence type="ECO:0000313" key="2">
    <source>
        <dbReference type="EMBL" id="GAA1504430.1"/>
    </source>
</evidence>
<accession>A0ABP4KKG1</accession>
<evidence type="ECO:0000313" key="3">
    <source>
        <dbReference type="Proteomes" id="UP001501470"/>
    </source>
</evidence>
<keyword evidence="3" id="KW-1185">Reference proteome</keyword>
<dbReference type="InterPro" id="IPR002645">
    <property type="entry name" value="STAS_dom"/>
</dbReference>
<dbReference type="InterPro" id="IPR036513">
    <property type="entry name" value="STAS_dom_sf"/>
</dbReference>
<comment type="caution">
    <text evidence="2">The sequence shown here is derived from an EMBL/GenBank/DDBJ whole genome shotgun (WGS) entry which is preliminary data.</text>
</comment>
<reference evidence="3" key="1">
    <citation type="journal article" date="2019" name="Int. J. Syst. Evol. Microbiol.">
        <title>The Global Catalogue of Microorganisms (GCM) 10K type strain sequencing project: providing services to taxonomists for standard genome sequencing and annotation.</title>
        <authorList>
            <consortium name="The Broad Institute Genomics Platform"/>
            <consortium name="The Broad Institute Genome Sequencing Center for Infectious Disease"/>
            <person name="Wu L."/>
            <person name="Ma J."/>
        </authorList>
    </citation>
    <scope>NUCLEOTIDE SEQUENCE [LARGE SCALE GENOMIC DNA]</scope>
    <source>
        <strain evidence="3">JCM 15933</strain>
    </source>
</reference>
<feature type="domain" description="STAS" evidence="1">
    <location>
        <begin position="15"/>
        <end position="117"/>
    </location>
</feature>
<dbReference type="Proteomes" id="UP001501470">
    <property type="component" value="Unassembled WGS sequence"/>
</dbReference>
<dbReference type="InterPro" id="IPR058548">
    <property type="entry name" value="MlaB-like_STAS"/>
</dbReference>
<proteinExistence type="predicted"/>
<dbReference type="EMBL" id="BAAAQD010000002">
    <property type="protein sequence ID" value="GAA1504430.1"/>
    <property type="molecule type" value="Genomic_DNA"/>
</dbReference>
<dbReference type="Pfam" id="PF13466">
    <property type="entry name" value="STAS_2"/>
    <property type="match status" value="1"/>
</dbReference>
<organism evidence="2 3">
    <name type="scientific">Dactylosporangium maewongense</name>
    <dbReference type="NCBI Taxonomy" id="634393"/>
    <lineage>
        <taxon>Bacteria</taxon>
        <taxon>Bacillati</taxon>
        <taxon>Actinomycetota</taxon>
        <taxon>Actinomycetes</taxon>
        <taxon>Micromonosporales</taxon>
        <taxon>Micromonosporaceae</taxon>
        <taxon>Dactylosporangium</taxon>
    </lineage>
</organism>
<dbReference type="PROSITE" id="PS50801">
    <property type="entry name" value="STAS"/>
    <property type="match status" value="1"/>
</dbReference>
<dbReference type="SUPFAM" id="SSF52091">
    <property type="entry name" value="SpoIIaa-like"/>
    <property type="match status" value="1"/>
</dbReference>
<dbReference type="Gene3D" id="3.30.750.24">
    <property type="entry name" value="STAS domain"/>
    <property type="match status" value="1"/>
</dbReference>
<gene>
    <name evidence="2" type="ORF">GCM10009827_017140</name>
</gene>
<sequence>MQVDAAAGDHAQHALILTGVLEGPTARELLTVMADTLPDPVPELVVVDIAGVRFLGSQGLRCLMACRRHVESRGGRMVLRNPAPMAERILYIAGMLDSFGLSMTAQGTSVPAAYRIETAATAEMVGAADTAEVT</sequence>
<protein>
    <recommendedName>
        <fullName evidence="1">STAS domain-containing protein</fullName>
    </recommendedName>
</protein>
<name>A0ABP4KKG1_9ACTN</name>
<evidence type="ECO:0000259" key="1">
    <source>
        <dbReference type="PROSITE" id="PS50801"/>
    </source>
</evidence>